<evidence type="ECO:0000256" key="1">
    <source>
        <dbReference type="ARBA" id="ARBA00023268"/>
    </source>
</evidence>
<gene>
    <name evidence="3" type="ORF">NE237_001098</name>
</gene>
<proteinExistence type="predicted"/>
<organism evidence="3 4">
    <name type="scientific">Protea cynaroides</name>
    <dbReference type="NCBI Taxonomy" id="273540"/>
    <lineage>
        <taxon>Eukaryota</taxon>
        <taxon>Viridiplantae</taxon>
        <taxon>Streptophyta</taxon>
        <taxon>Embryophyta</taxon>
        <taxon>Tracheophyta</taxon>
        <taxon>Spermatophyta</taxon>
        <taxon>Magnoliopsida</taxon>
        <taxon>Proteales</taxon>
        <taxon>Proteaceae</taxon>
        <taxon>Protea</taxon>
    </lineage>
</organism>
<sequence>MLKNGGFHWTDDSKAPFRLLQQALTCPPVLALPDFTNPFVIKCSGPEIGIGAVLLQSGRPLALLQPSSQWGYSTRAGPLMDLLKKSTAWQWSDACQHAFEELKEAVTEEPVLALPDYGKPFEVLCDWWGAVVRWTLNCLRELQAHETERRYTVHDKEMTAVGTLLQQCWLSKLLGYDFLVEYGWGSLDKAADALSRRDQDVNLHSVSQAVPMWMQDFENISKADPDVVAKFNPSTKGSST</sequence>
<keyword evidence="1" id="KW-0511">Multifunctional enzyme</keyword>
<dbReference type="GO" id="GO:0003824">
    <property type="term" value="F:catalytic activity"/>
    <property type="evidence" value="ECO:0007669"/>
    <property type="project" value="UniProtKB-KW"/>
</dbReference>
<accession>A0A9Q0KSN8</accession>
<dbReference type="Proteomes" id="UP001141806">
    <property type="component" value="Unassembled WGS sequence"/>
</dbReference>
<reference evidence="3" key="1">
    <citation type="journal article" date="2023" name="Plant J.">
        <title>The genome of the king protea, Protea cynaroides.</title>
        <authorList>
            <person name="Chang J."/>
            <person name="Duong T.A."/>
            <person name="Schoeman C."/>
            <person name="Ma X."/>
            <person name="Roodt D."/>
            <person name="Barker N."/>
            <person name="Li Z."/>
            <person name="Van de Peer Y."/>
            <person name="Mizrachi E."/>
        </authorList>
    </citation>
    <scope>NUCLEOTIDE SEQUENCE</scope>
    <source>
        <tissue evidence="3">Young leaves</tissue>
    </source>
</reference>
<comment type="caution">
    <text evidence="3">The sequence shown here is derived from an EMBL/GenBank/DDBJ whole genome shotgun (WGS) entry which is preliminary data.</text>
</comment>
<dbReference type="Gene3D" id="3.30.70.270">
    <property type="match status" value="1"/>
</dbReference>
<dbReference type="AlphaFoldDB" id="A0A9Q0KSN8"/>
<dbReference type="PANTHER" id="PTHR37984">
    <property type="entry name" value="PROTEIN CBG26694"/>
    <property type="match status" value="1"/>
</dbReference>
<dbReference type="EMBL" id="JAMYWD010000003">
    <property type="protein sequence ID" value="KAJ4975992.1"/>
    <property type="molecule type" value="Genomic_DNA"/>
</dbReference>
<dbReference type="InterPro" id="IPR050951">
    <property type="entry name" value="Retrovirus_Pol_polyprotein"/>
</dbReference>
<protein>
    <recommendedName>
        <fullName evidence="2">Reverse transcriptase/retrotransposon-derived protein RNase H-like domain-containing protein</fullName>
    </recommendedName>
</protein>
<dbReference type="InterPro" id="IPR041577">
    <property type="entry name" value="RT_RNaseH_2"/>
</dbReference>
<evidence type="ECO:0000259" key="2">
    <source>
        <dbReference type="Pfam" id="PF17919"/>
    </source>
</evidence>
<dbReference type="InterPro" id="IPR043128">
    <property type="entry name" value="Rev_trsase/Diguanyl_cyclase"/>
</dbReference>
<name>A0A9Q0KSN8_9MAGN</name>
<keyword evidence="4" id="KW-1185">Reference proteome</keyword>
<feature type="domain" description="Reverse transcriptase/retrotransposon-derived protein RNase H-like" evidence="2">
    <location>
        <begin position="91"/>
        <end position="168"/>
    </location>
</feature>
<feature type="domain" description="Reverse transcriptase/retrotransposon-derived protein RNase H-like" evidence="2">
    <location>
        <begin position="9"/>
        <end position="58"/>
    </location>
</feature>
<dbReference type="Pfam" id="PF17919">
    <property type="entry name" value="RT_RNaseH_2"/>
    <property type="match status" value="2"/>
</dbReference>
<evidence type="ECO:0000313" key="4">
    <source>
        <dbReference type="Proteomes" id="UP001141806"/>
    </source>
</evidence>
<dbReference type="InterPro" id="IPR043502">
    <property type="entry name" value="DNA/RNA_pol_sf"/>
</dbReference>
<dbReference type="PANTHER" id="PTHR37984:SF5">
    <property type="entry name" value="PROTEIN NYNRIN-LIKE"/>
    <property type="match status" value="1"/>
</dbReference>
<dbReference type="OrthoDB" id="437338at2759"/>
<evidence type="ECO:0000313" key="3">
    <source>
        <dbReference type="EMBL" id="KAJ4975992.1"/>
    </source>
</evidence>
<dbReference type="SUPFAM" id="SSF56672">
    <property type="entry name" value="DNA/RNA polymerases"/>
    <property type="match status" value="2"/>
</dbReference>